<evidence type="ECO:0000256" key="2">
    <source>
        <dbReference type="SAM" id="Phobius"/>
    </source>
</evidence>
<proteinExistence type="predicted"/>
<gene>
    <name evidence="3" type="ORF">GZ78_16385</name>
</gene>
<evidence type="ECO:0000256" key="1">
    <source>
        <dbReference type="SAM" id="Coils"/>
    </source>
</evidence>
<feature type="transmembrane region" description="Helical" evidence="2">
    <location>
        <begin position="6"/>
        <end position="28"/>
    </location>
</feature>
<dbReference type="OrthoDB" id="6191966at2"/>
<keyword evidence="2" id="KW-1133">Transmembrane helix</keyword>
<dbReference type="EMBL" id="JOKH01000003">
    <property type="protein sequence ID" value="KEQ17374.1"/>
    <property type="molecule type" value="Genomic_DNA"/>
</dbReference>
<keyword evidence="2" id="KW-0812">Transmembrane</keyword>
<dbReference type="Proteomes" id="UP000028073">
    <property type="component" value="Unassembled WGS sequence"/>
</dbReference>
<evidence type="ECO:0000313" key="3">
    <source>
        <dbReference type="EMBL" id="KEQ17374.1"/>
    </source>
</evidence>
<comment type="caution">
    <text evidence="3">The sequence shown here is derived from an EMBL/GenBank/DDBJ whole genome shotgun (WGS) entry which is preliminary data.</text>
</comment>
<dbReference type="RefSeq" id="WP_034837576.1">
    <property type="nucleotide sequence ID" value="NZ_JOKH01000003.1"/>
</dbReference>
<keyword evidence="4" id="KW-1185">Reference proteome</keyword>
<dbReference type="AlphaFoldDB" id="A0A081NG01"/>
<evidence type="ECO:0000313" key="4">
    <source>
        <dbReference type="Proteomes" id="UP000028073"/>
    </source>
</evidence>
<reference evidence="3 4" key="1">
    <citation type="submission" date="2014-06" db="EMBL/GenBank/DDBJ databases">
        <title>Whole Genome Sequences of Three Symbiotic Endozoicomonas Bacteria.</title>
        <authorList>
            <person name="Neave M.J."/>
            <person name="Apprill A."/>
            <person name="Voolstra C.R."/>
        </authorList>
    </citation>
    <scope>NUCLEOTIDE SEQUENCE [LARGE SCALE GENOMIC DNA]</scope>
    <source>
        <strain evidence="3 4">DSM 25634</strain>
    </source>
</reference>
<accession>A0A081NG01</accession>
<keyword evidence="2" id="KW-0472">Membrane</keyword>
<name>A0A081NG01_9GAMM</name>
<sequence length="284" mass="31842">MLVAENWPYLVSGVCAFLLCCLILALIFSSDFREDITSGNTNKTKIFNIITLEGALVLSLCGLFFYGLIQPVINPPEPFSLLVKANGLSFETPSQFLDDYKQKVAELNEKKVRVTELESELKGMIKEESLLSYIKALSPDAEFSVFLRELPLKHEGPWGRFKKSETILVSIPGDVKEGEAWVCHSRINDHFELISDLKINEEPVLGKSVKVSSTKLMFPSIDCEERVSIDMQIACVNAVQLFGDSVLACDDKGNARWKIQKPRELSVLSVLLPEELVENRLVDN</sequence>
<protein>
    <submittedName>
        <fullName evidence="3">Uncharacterized protein</fullName>
    </submittedName>
</protein>
<keyword evidence="1" id="KW-0175">Coiled coil</keyword>
<organism evidence="3 4">
    <name type="scientific">Endozoicomonas numazuensis</name>
    <dbReference type="NCBI Taxonomy" id="1137799"/>
    <lineage>
        <taxon>Bacteria</taxon>
        <taxon>Pseudomonadati</taxon>
        <taxon>Pseudomonadota</taxon>
        <taxon>Gammaproteobacteria</taxon>
        <taxon>Oceanospirillales</taxon>
        <taxon>Endozoicomonadaceae</taxon>
        <taxon>Endozoicomonas</taxon>
    </lineage>
</organism>
<feature type="transmembrane region" description="Helical" evidence="2">
    <location>
        <begin position="49"/>
        <end position="69"/>
    </location>
</feature>
<feature type="coiled-coil region" evidence="1">
    <location>
        <begin position="97"/>
        <end position="127"/>
    </location>
</feature>